<name>A0A2K8KSG7_9GAMM</name>
<keyword evidence="1" id="KW-1133">Transmembrane helix</keyword>
<feature type="transmembrane region" description="Helical" evidence="1">
    <location>
        <begin position="6"/>
        <end position="30"/>
    </location>
</feature>
<evidence type="ECO:0000313" key="2">
    <source>
        <dbReference type="EMBL" id="ATX77680.1"/>
    </source>
</evidence>
<evidence type="ECO:0000313" key="3">
    <source>
        <dbReference type="Proteomes" id="UP000229757"/>
    </source>
</evidence>
<keyword evidence="1" id="KW-0472">Membrane</keyword>
<feature type="transmembrane region" description="Helical" evidence="1">
    <location>
        <begin position="63"/>
        <end position="86"/>
    </location>
</feature>
<accession>A0A2K8KSG7</accession>
<protein>
    <submittedName>
        <fullName evidence="2">Putative membrane protein</fullName>
    </submittedName>
</protein>
<dbReference type="OrthoDB" id="6196799at2"/>
<proteinExistence type="predicted"/>
<keyword evidence="1" id="KW-0812">Transmembrane</keyword>
<gene>
    <name evidence="2" type="ORF">REIFOR_02555</name>
</gene>
<dbReference type="AlphaFoldDB" id="A0A2K8KSG7"/>
<keyword evidence="3" id="KW-1185">Reference proteome</keyword>
<dbReference type="KEGG" id="rfo:REIFOR_02555"/>
<reference evidence="2 3" key="1">
    <citation type="journal article" date="2017" name="Environ. Microbiol.">
        <title>Genomic and physiological analyses of 'Reinekea forsetii' reveal a versatile opportunistic lifestyle during spring algae blooms.</title>
        <authorList>
            <person name="Avci B."/>
            <person name="Hahnke R.L."/>
            <person name="Chafee M."/>
            <person name="Fischer T."/>
            <person name="Gruber-Vodicka H."/>
            <person name="Tegetmeyer H.E."/>
            <person name="Harder J."/>
            <person name="Fuchs B.M."/>
            <person name="Amann R.I."/>
            <person name="Teeling H."/>
        </authorList>
    </citation>
    <scope>NUCLEOTIDE SEQUENCE [LARGE SCALE GENOMIC DNA]</scope>
    <source>
        <strain evidence="2 3">Hel1_31_D35</strain>
    </source>
</reference>
<sequence>MIEPAVVIAILEPLQIYVAAVFIPLVCWYFAYGLSLLGRWCALCSGYAVQIGLFFLLDDVGLPTNLLILIASAAAYFWIATALLHIPGMARKTPSPVKPAEP</sequence>
<dbReference type="RefSeq" id="WP_100257923.1">
    <property type="nucleotide sequence ID" value="NZ_CP011797.1"/>
</dbReference>
<feature type="transmembrane region" description="Helical" evidence="1">
    <location>
        <begin position="37"/>
        <end position="57"/>
    </location>
</feature>
<dbReference type="Proteomes" id="UP000229757">
    <property type="component" value="Chromosome"/>
</dbReference>
<evidence type="ECO:0000256" key="1">
    <source>
        <dbReference type="SAM" id="Phobius"/>
    </source>
</evidence>
<dbReference type="EMBL" id="CP011797">
    <property type="protein sequence ID" value="ATX77680.1"/>
    <property type="molecule type" value="Genomic_DNA"/>
</dbReference>
<organism evidence="2 3">
    <name type="scientific">Reinekea forsetii</name>
    <dbReference type="NCBI Taxonomy" id="1336806"/>
    <lineage>
        <taxon>Bacteria</taxon>
        <taxon>Pseudomonadati</taxon>
        <taxon>Pseudomonadota</taxon>
        <taxon>Gammaproteobacteria</taxon>
        <taxon>Oceanospirillales</taxon>
        <taxon>Saccharospirillaceae</taxon>
        <taxon>Reinekea</taxon>
    </lineage>
</organism>